<dbReference type="Proteomes" id="UP001249851">
    <property type="component" value="Unassembled WGS sequence"/>
</dbReference>
<sequence>MGFMVKAACEKKKLQVNVDSVTNKWNKLRQQYKTHLDNGKGSGTECDSGDFQDSDADSYKDEVNEDEQLEG</sequence>
<comment type="caution">
    <text evidence="2">The sequence shown here is derived from an EMBL/GenBank/DDBJ whole genome shotgun (WGS) entry which is preliminary data.</text>
</comment>
<gene>
    <name evidence="2" type="ORF">P5673_025984</name>
</gene>
<name>A0AAD9Q1V4_ACRCE</name>
<keyword evidence="3" id="KW-1185">Reference proteome</keyword>
<proteinExistence type="predicted"/>
<feature type="region of interest" description="Disordered" evidence="1">
    <location>
        <begin position="36"/>
        <end position="71"/>
    </location>
</feature>
<reference evidence="2" key="2">
    <citation type="journal article" date="2023" name="Science">
        <title>Genomic signatures of disease resistance in endangered staghorn corals.</title>
        <authorList>
            <person name="Vollmer S.V."/>
            <person name="Selwyn J.D."/>
            <person name="Despard B.A."/>
            <person name="Roesel C.L."/>
        </authorList>
    </citation>
    <scope>NUCLEOTIDE SEQUENCE</scope>
    <source>
        <strain evidence="2">K2</strain>
    </source>
</reference>
<dbReference type="AlphaFoldDB" id="A0AAD9Q1V4"/>
<dbReference type="EMBL" id="JARQWQ010000083">
    <property type="protein sequence ID" value="KAK2552816.1"/>
    <property type="molecule type" value="Genomic_DNA"/>
</dbReference>
<accession>A0AAD9Q1V4</accession>
<evidence type="ECO:0000313" key="2">
    <source>
        <dbReference type="EMBL" id="KAK2552816.1"/>
    </source>
</evidence>
<organism evidence="2 3">
    <name type="scientific">Acropora cervicornis</name>
    <name type="common">Staghorn coral</name>
    <dbReference type="NCBI Taxonomy" id="6130"/>
    <lineage>
        <taxon>Eukaryota</taxon>
        <taxon>Metazoa</taxon>
        <taxon>Cnidaria</taxon>
        <taxon>Anthozoa</taxon>
        <taxon>Hexacorallia</taxon>
        <taxon>Scleractinia</taxon>
        <taxon>Astrocoeniina</taxon>
        <taxon>Acroporidae</taxon>
        <taxon>Acropora</taxon>
    </lineage>
</organism>
<feature type="compositionally biased region" description="Acidic residues" evidence="1">
    <location>
        <begin position="47"/>
        <end position="56"/>
    </location>
</feature>
<evidence type="ECO:0000256" key="1">
    <source>
        <dbReference type="SAM" id="MobiDB-lite"/>
    </source>
</evidence>
<protein>
    <submittedName>
        <fullName evidence="2">Uncharacterized protein</fullName>
    </submittedName>
</protein>
<evidence type="ECO:0000313" key="3">
    <source>
        <dbReference type="Proteomes" id="UP001249851"/>
    </source>
</evidence>
<reference evidence="2" key="1">
    <citation type="journal article" date="2023" name="G3 (Bethesda)">
        <title>Whole genome assembly and annotation of the endangered Caribbean coral Acropora cervicornis.</title>
        <authorList>
            <person name="Selwyn J.D."/>
            <person name="Vollmer S.V."/>
        </authorList>
    </citation>
    <scope>NUCLEOTIDE SEQUENCE</scope>
    <source>
        <strain evidence="2">K2</strain>
    </source>
</reference>